<dbReference type="EMBL" id="BAAAZR010000008">
    <property type="protein sequence ID" value="GAA3811257.1"/>
    <property type="molecule type" value="Genomic_DNA"/>
</dbReference>
<keyword evidence="3 8" id="KW-0808">Transferase</keyword>
<feature type="binding site" evidence="8">
    <location>
        <position position="515"/>
    </location>
    <ligand>
        <name>Mg(2+)</name>
        <dbReference type="ChEBI" id="CHEBI:18420"/>
    </ligand>
</feature>
<evidence type="ECO:0000259" key="10">
    <source>
        <dbReference type="PROSITE" id="PS50126"/>
    </source>
</evidence>
<feature type="region of interest" description="Disordered" evidence="9">
    <location>
        <begin position="725"/>
        <end position="781"/>
    </location>
</feature>
<dbReference type="SUPFAM" id="SSF54791">
    <property type="entry name" value="Eukaryotic type KH-domain (KH-domain type I)"/>
    <property type="match status" value="1"/>
</dbReference>
<evidence type="ECO:0000256" key="3">
    <source>
        <dbReference type="ARBA" id="ARBA00022679"/>
    </source>
</evidence>
<evidence type="ECO:0000313" key="11">
    <source>
        <dbReference type="EMBL" id="GAA3811257.1"/>
    </source>
</evidence>
<dbReference type="Pfam" id="PF03725">
    <property type="entry name" value="RNase_PH_C"/>
    <property type="match status" value="1"/>
</dbReference>
<dbReference type="Gene3D" id="3.30.1370.10">
    <property type="entry name" value="K Homology domain, type 1"/>
    <property type="match status" value="1"/>
</dbReference>
<organism evidence="11 12">
    <name type="scientific">Sphaerisporangium flaviroseum</name>
    <dbReference type="NCBI Taxonomy" id="509199"/>
    <lineage>
        <taxon>Bacteria</taxon>
        <taxon>Bacillati</taxon>
        <taxon>Actinomycetota</taxon>
        <taxon>Actinomycetes</taxon>
        <taxon>Streptosporangiales</taxon>
        <taxon>Streptosporangiaceae</taxon>
        <taxon>Sphaerisporangium</taxon>
    </lineage>
</organism>
<dbReference type="InterPro" id="IPR036345">
    <property type="entry name" value="ExoRNase_PH_dom2_sf"/>
</dbReference>
<protein>
    <recommendedName>
        <fullName evidence="8">Polyribonucleotide nucleotidyltransferase</fullName>
        <ecNumber evidence="8">2.7.7.8</ecNumber>
    </recommendedName>
    <alternativeName>
        <fullName evidence="8">Polynucleotide phosphorylase</fullName>
        <shortName evidence="8">PNPase</shortName>
    </alternativeName>
</protein>
<comment type="caution">
    <text evidence="11">The sequence shown here is derived from an EMBL/GenBank/DDBJ whole genome shotgun (WGS) entry which is preliminary data.</text>
</comment>
<evidence type="ECO:0000256" key="1">
    <source>
        <dbReference type="ARBA" id="ARBA00007404"/>
    </source>
</evidence>
<keyword evidence="2 8" id="KW-0963">Cytoplasm</keyword>
<gene>
    <name evidence="8" type="primary">pnp</name>
    <name evidence="11" type="ORF">GCM10022226_34680</name>
</gene>
<dbReference type="CDD" id="cd02393">
    <property type="entry name" value="KH-I_PNPase"/>
    <property type="match status" value="1"/>
</dbReference>
<dbReference type="NCBIfam" id="TIGR02696">
    <property type="entry name" value="pppGpp_PNP"/>
    <property type="match status" value="1"/>
</dbReference>
<dbReference type="InterPro" id="IPR020568">
    <property type="entry name" value="Ribosomal_Su5_D2-typ_SF"/>
</dbReference>
<dbReference type="InterPro" id="IPR014069">
    <property type="entry name" value="GPSI/PNP"/>
</dbReference>
<evidence type="ECO:0000313" key="12">
    <source>
        <dbReference type="Proteomes" id="UP001500888"/>
    </source>
</evidence>
<keyword evidence="7 8" id="KW-0694">RNA-binding</keyword>
<dbReference type="NCBIfam" id="NF008805">
    <property type="entry name" value="PRK11824.1"/>
    <property type="match status" value="1"/>
</dbReference>
<dbReference type="NCBIfam" id="TIGR03591">
    <property type="entry name" value="polynuc_phos"/>
    <property type="match status" value="1"/>
</dbReference>
<comment type="catalytic activity">
    <reaction evidence="8">
        <text>RNA(n+1) + phosphate = RNA(n) + a ribonucleoside 5'-diphosphate</text>
        <dbReference type="Rhea" id="RHEA:22096"/>
        <dbReference type="Rhea" id="RHEA-COMP:14527"/>
        <dbReference type="Rhea" id="RHEA-COMP:17342"/>
        <dbReference type="ChEBI" id="CHEBI:43474"/>
        <dbReference type="ChEBI" id="CHEBI:57930"/>
        <dbReference type="ChEBI" id="CHEBI:140395"/>
        <dbReference type="EC" id="2.7.7.8"/>
    </reaction>
</comment>
<keyword evidence="5 8" id="KW-0479">Metal-binding</keyword>
<dbReference type="SMART" id="SM00322">
    <property type="entry name" value="KH"/>
    <property type="match status" value="1"/>
</dbReference>
<dbReference type="InterPro" id="IPR004088">
    <property type="entry name" value="KH_dom_type_1"/>
</dbReference>
<evidence type="ECO:0000256" key="4">
    <source>
        <dbReference type="ARBA" id="ARBA00022695"/>
    </source>
</evidence>
<reference evidence="12" key="1">
    <citation type="journal article" date="2019" name="Int. J. Syst. Evol. Microbiol.">
        <title>The Global Catalogue of Microorganisms (GCM) 10K type strain sequencing project: providing services to taxonomists for standard genome sequencing and annotation.</title>
        <authorList>
            <consortium name="The Broad Institute Genomics Platform"/>
            <consortium name="The Broad Institute Genome Sequencing Center for Infectious Disease"/>
            <person name="Wu L."/>
            <person name="Ma J."/>
        </authorList>
    </citation>
    <scope>NUCLEOTIDE SEQUENCE [LARGE SCALE GENOMIC DNA]</scope>
    <source>
        <strain evidence="12">JCM 16908</strain>
    </source>
</reference>
<evidence type="ECO:0000256" key="7">
    <source>
        <dbReference type="ARBA" id="ARBA00022884"/>
    </source>
</evidence>
<comment type="function">
    <text evidence="8">Involved in mRNA degradation. Catalyzes the phosphorolysis of single-stranded polyribonucleotides processively in the 3'- to 5'-direction.</text>
</comment>
<proteinExistence type="inferred from homology"/>
<feature type="compositionally biased region" description="Basic and acidic residues" evidence="9">
    <location>
        <begin position="743"/>
        <end position="767"/>
    </location>
</feature>
<dbReference type="InterPro" id="IPR003029">
    <property type="entry name" value="S1_domain"/>
</dbReference>
<dbReference type="Pfam" id="PF01138">
    <property type="entry name" value="RNase_PH"/>
    <property type="match status" value="2"/>
</dbReference>
<dbReference type="PROSITE" id="PS50084">
    <property type="entry name" value="KH_TYPE_1"/>
    <property type="match status" value="1"/>
</dbReference>
<keyword evidence="6 8" id="KW-0460">Magnesium</keyword>
<dbReference type="InterPro" id="IPR012340">
    <property type="entry name" value="NA-bd_OB-fold"/>
</dbReference>
<dbReference type="CDD" id="cd11364">
    <property type="entry name" value="RNase_PH_PNPase_2"/>
    <property type="match status" value="1"/>
</dbReference>
<dbReference type="Gene3D" id="2.40.50.140">
    <property type="entry name" value="Nucleic acid-binding proteins"/>
    <property type="match status" value="1"/>
</dbReference>
<dbReference type="SUPFAM" id="SSF54211">
    <property type="entry name" value="Ribosomal protein S5 domain 2-like"/>
    <property type="match status" value="2"/>
</dbReference>
<dbReference type="SMART" id="SM00316">
    <property type="entry name" value="S1"/>
    <property type="match status" value="1"/>
</dbReference>
<dbReference type="InterPro" id="IPR036456">
    <property type="entry name" value="PNPase_PH_RNA-bd_sf"/>
</dbReference>
<evidence type="ECO:0000256" key="8">
    <source>
        <dbReference type="HAMAP-Rule" id="MF_01595"/>
    </source>
</evidence>
<evidence type="ECO:0000256" key="6">
    <source>
        <dbReference type="ARBA" id="ARBA00022842"/>
    </source>
</evidence>
<accession>A0ABP7I7B5</accession>
<dbReference type="InterPro" id="IPR015847">
    <property type="entry name" value="ExoRNase_PH_dom2"/>
</dbReference>
<dbReference type="SUPFAM" id="SSF55666">
    <property type="entry name" value="Ribonuclease PH domain 2-like"/>
    <property type="match status" value="2"/>
</dbReference>
<dbReference type="Proteomes" id="UP001500888">
    <property type="component" value="Unassembled WGS sequence"/>
</dbReference>
<comment type="cofactor">
    <cofactor evidence="8">
        <name>Mg(2+)</name>
        <dbReference type="ChEBI" id="CHEBI:18420"/>
    </cofactor>
</comment>
<dbReference type="PANTHER" id="PTHR11252">
    <property type="entry name" value="POLYRIBONUCLEOTIDE NUCLEOTIDYLTRANSFERASE"/>
    <property type="match status" value="1"/>
</dbReference>
<dbReference type="PANTHER" id="PTHR11252:SF0">
    <property type="entry name" value="POLYRIBONUCLEOTIDE NUCLEOTIDYLTRANSFERASE 1, MITOCHONDRIAL"/>
    <property type="match status" value="1"/>
</dbReference>
<keyword evidence="12" id="KW-1185">Reference proteome</keyword>
<feature type="binding site" evidence="8">
    <location>
        <position position="509"/>
    </location>
    <ligand>
        <name>Mg(2+)</name>
        <dbReference type="ChEBI" id="CHEBI:18420"/>
    </ligand>
</feature>
<dbReference type="PROSITE" id="PS50126">
    <property type="entry name" value="S1"/>
    <property type="match status" value="1"/>
</dbReference>
<keyword evidence="4 8" id="KW-0548">Nucleotidyltransferase</keyword>
<dbReference type="InterPro" id="IPR027408">
    <property type="entry name" value="PNPase/RNase_PH_dom_sf"/>
</dbReference>
<dbReference type="InterPro" id="IPR001247">
    <property type="entry name" value="ExoRNase_PH_dom1"/>
</dbReference>
<evidence type="ECO:0000256" key="2">
    <source>
        <dbReference type="ARBA" id="ARBA00022490"/>
    </source>
</evidence>
<dbReference type="RefSeq" id="WP_344940406.1">
    <property type="nucleotide sequence ID" value="NZ_BAAAZR010000008.1"/>
</dbReference>
<dbReference type="CDD" id="cd04472">
    <property type="entry name" value="S1_PNPase"/>
    <property type="match status" value="1"/>
</dbReference>
<dbReference type="EC" id="2.7.7.8" evidence="8"/>
<feature type="domain" description="S1 motif" evidence="10">
    <location>
        <begin position="646"/>
        <end position="718"/>
    </location>
</feature>
<dbReference type="InterPro" id="IPR004087">
    <property type="entry name" value="KH_dom"/>
</dbReference>
<comment type="subcellular location">
    <subcellularLocation>
        <location evidence="8">Cytoplasm</location>
    </subcellularLocation>
</comment>
<dbReference type="PIRSF" id="PIRSF005499">
    <property type="entry name" value="PNPase"/>
    <property type="match status" value="1"/>
</dbReference>
<dbReference type="Pfam" id="PF00013">
    <property type="entry name" value="KH_1"/>
    <property type="match status" value="1"/>
</dbReference>
<dbReference type="HAMAP" id="MF_01595">
    <property type="entry name" value="PNPase"/>
    <property type="match status" value="1"/>
</dbReference>
<dbReference type="Pfam" id="PF00575">
    <property type="entry name" value="S1"/>
    <property type="match status" value="1"/>
</dbReference>
<name>A0ABP7I7B5_9ACTN</name>
<evidence type="ECO:0000256" key="9">
    <source>
        <dbReference type="SAM" id="MobiDB-lite"/>
    </source>
</evidence>
<dbReference type="SUPFAM" id="SSF46915">
    <property type="entry name" value="Polynucleotide phosphorylase/guanosine pentaphosphate synthase (PNPase/GPSI), domain 3"/>
    <property type="match status" value="1"/>
</dbReference>
<comment type="similarity">
    <text evidence="1 8">Belongs to the polyribonucleotide nucleotidyltransferase family.</text>
</comment>
<dbReference type="InterPro" id="IPR036612">
    <property type="entry name" value="KH_dom_type_1_sf"/>
</dbReference>
<dbReference type="InterPro" id="IPR012162">
    <property type="entry name" value="PNPase"/>
</dbReference>
<sequence length="781" mass="84163">MEGVHSTEAVIDNGSFGTRTIRFETGRLARQAAGSSVVYLDDDTMVLSATTASKHPKESLDFFPLTVDVEERMYAAGRIPGSFFRREGRPSEDAILTCRLIDRPLRPSFVKGLRNEVQVVATIMALNPDHLYDVVAINAASLSTQLAGLPFSGPIGGVRVALINGQWVAFPTHSELEGATFDMVVAGRVLPDGDVAIMMVEAESTRDTLKLVNEGAVAPTEETVAEGLEASKPFIKVLVEAQNQIAQVAAKETAQFPVFLDYQEDVYEAVTGAVKSELASALTIAGKKERETELDRVKALALEKLGPDFEGREKEISAAFRALTKKLMRERVISEGVRIDGRGTKDIRQLSAEVQVVPRVHGSALFERGETQILGITTLNMLRMEQMIDTLNPERTKRYMHNYNFPPYSTGETGRVGSPKRREIGHGALAERALMPVLPTREEFPYAIRQVSEALSSNGSTSMGSVCASTMALLDAGVPLKAMVAGIAMGLIGEGDQFVTLTDILGAEDAMGDMDFKVAGTRDVITALQLDTKLDGIPATVLAGALKQARAARLAILDVMQEAIDSPAEMNPTAPRIITIKVPVDKIGEVIGPKGKMINQIQDDTGAEITIEDDGTIYIGATDGPSAEAARTTINSIANPHMPEIGERYLGTVVKIAAFGAFVSLLPGKDGLLHVSQIRKLHGGKRIENVEDVMNVGDKVQVEIAEIDSRGKLSLVPVEVIEKEAAAKDEGGSVDEAPSAADSEPREERGERSDRGDRGDRGGSDRPRRSRTRGGRDDRNS</sequence>
<dbReference type="Gene3D" id="3.30.230.70">
    <property type="entry name" value="GHMP Kinase, N-terminal domain"/>
    <property type="match status" value="2"/>
</dbReference>
<dbReference type="Pfam" id="PF03726">
    <property type="entry name" value="PNPase"/>
    <property type="match status" value="1"/>
</dbReference>
<evidence type="ECO:0000256" key="5">
    <source>
        <dbReference type="ARBA" id="ARBA00022723"/>
    </source>
</evidence>
<dbReference type="InterPro" id="IPR015848">
    <property type="entry name" value="PNPase_PH_RNA-bd_bac/org-type"/>
</dbReference>